<feature type="compositionally biased region" description="Polar residues" evidence="1">
    <location>
        <begin position="651"/>
        <end position="668"/>
    </location>
</feature>
<feature type="region of interest" description="Disordered" evidence="1">
    <location>
        <begin position="643"/>
        <end position="668"/>
    </location>
</feature>
<dbReference type="InterPro" id="IPR006873">
    <property type="entry name" value="DUF620"/>
</dbReference>
<dbReference type="PANTHER" id="PTHR31300:SF25">
    <property type="entry name" value="DUF620 FAMILY PROTEIN (DUF620)"/>
    <property type="match status" value="1"/>
</dbReference>
<evidence type="ECO:0000313" key="3">
    <source>
        <dbReference type="Proteomes" id="UP001187192"/>
    </source>
</evidence>
<reference evidence="2" key="1">
    <citation type="submission" date="2023-07" db="EMBL/GenBank/DDBJ databases">
        <title>draft genome sequence of fig (Ficus carica).</title>
        <authorList>
            <person name="Takahashi T."/>
            <person name="Nishimura K."/>
        </authorList>
    </citation>
    <scope>NUCLEOTIDE SEQUENCE</scope>
</reference>
<gene>
    <name evidence="2" type="ORF">TIFTF001_005315</name>
</gene>
<dbReference type="Pfam" id="PF04788">
    <property type="entry name" value="DUF620"/>
    <property type="match status" value="1"/>
</dbReference>
<dbReference type="PANTHER" id="PTHR31300">
    <property type="entry name" value="LIPASE"/>
    <property type="match status" value="1"/>
</dbReference>
<feature type="compositionally biased region" description="Low complexity" evidence="1">
    <location>
        <begin position="76"/>
        <end position="88"/>
    </location>
</feature>
<proteinExistence type="predicted"/>
<accession>A0AA88A7B0</accession>
<feature type="region of interest" description="Disordered" evidence="1">
    <location>
        <begin position="731"/>
        <end position="756"/>
    </location>
</feature>
<organism evidence="2 3">
    <name type="scientific">Ficus carica</name>
    <name type="common">Common fig</name>
    <dbReference type="NCBI Taxonomy" id="3494"/>
    <lineage>
        <taxon>Eukaryota</taxon>
        <taxon>Viridiplantae</taxon>
        <taxon>Streptophyta</taxon>
        <taxon>Embryophyta</taxon>
        <taxon>Tracheophyta</taxon>
        <taxon>Spermatophyta</taxon>
        <taxon>Magnoliopsida</taxon>
        <taxon>eudicotyledons</taxon>
        <taxon>Gunneridae</taxon>
        <taxon>Pentapetalae</taxon>
        <taxon>rosids</taxon>
        <taxon>fabids</taxon>
        <taxon>Rosales</taxon>
        <taxon>Moraceae</taxon>
        <taxon>Ficeae</taxon>
        <taxon>Ficus</taxon>
    </lineage>
</organism>
<sequence>MELRSCTHLHFIRAVKGGLVKNIQNVNRGRPVLKFKNLKDVYEAEDSKNQNSFLQPKEEFEGFIFDRITKADPNDSEFSSSDDNGGSDSDLDDLGAGKMTLQQIVEECKAKKRKRLEFIDSRTEELCTHIKQETVEDECDLMEPLITWKSKFSKKVKTKLRCMKDRVSTPSESALSVVKEEQEEIFFVPVKIKVEPGSLDTANAISFNGDSSFYDNQVDSWGNSQKPREGSEMVMNCDKRMQASCSDSQNKTCFVRNSSIYDNQVDSCGDSQNPREVTEICRDQALCSDSRNPREMTEIAAECNQGDQEFGSASQNPREVTEIAAECDQGTQALCSERQMAICVTGNSSIYDNQVDCCGIVPREVTETVTECDWGTEPLISLAERPQQFVSVAYLDSMEDAKSEPGDSVSGQVDSCGIVPREVTEIATEAIMGTDKLISLIEDPHRCVMNEVCYEYVGHAFSEPLQIASDSFDDIQEADIPEINSDQCSDLPISESSGDGYADQPLSADSSIETVLTNDCRSDIQDDFRSPASEEIPSNIDGKEVQIHDLAIQGCLQYAESSHGSDACAPDGNAKDDLLFNLDTSALHSSDGKYSSDPESWFTPLADGSPTTEEKQSQRSNHADAERNCSSEMLHKDACEELMTSDDGDNYSKQNCPPQRLLSTRKTISPDSQEKLCKAMESIDLQEEEHYRPQKELSFRQQTVKETKIYKAERPAKITRIRFCENQKQKIVKSKNEKGRDQPEGVPKDTNLSHPVPRFSTGCNSIEICSESAIAFSQRQMQDIECLATKLTNELKTMKEIAEDRLYSQASPASSLKYKANEVRMAIKNATKVEQLANRWLMMMSRDCNRFCKIMRLAEKDSDAPESESVVNKERKKITFADEAGEALCHVRFFENKSTTSLGPDTEKPEEASTAKYIVQQYLAATGGLAALNLIKSMYAVGQVKMTGSEMYEGDDSVRTKGKSEVGGFVLWQKNPDLWYLELVVSGFKVNAGSDGKVAWNQSSSQPSHANKGPPRPLRRFFQGLDPRCIANLFLEAVCVGEQTINNEDCFVLRLETALNLLKAQSTPQTEISRHTIWGYFSQRTGLIVQFEDTKLVRMKPARGNDNVFWETSIVTVIEDYRYVEGINIAHSGKTSAMLYRYGEAHNHKRKIEETWKIEEIDFNICGLSMESFLPPADLKRDNNVHEGGSQRSGES</sequence>
<evidence type="ECO:0000256" key="1">
    <source>
        <dbReference type="SAM" id="MobiDB-lite"/>
    </source>
</evidence>
<comment type="caution">
    <text evidence="2">The sequence shown here is derived from an EMBL/GenBank/DDBJ whole genome shotgun (WGS) entry which is preliminary data.</text>
</comment>
<feature type="compositionally biased region" description="Basic and acidic residues" evidence="1">
    <location>
        <begin position="612"/>
        <end position="629"/>
    </location>
</feature>
<dbReference type="Proteomes" id="UP001187192">
    <property type="component" value="Unassembled WGS sequence"/>
</dbReference>
<evidence type="ECO:0000313" key="2">
    <source>
        <dbReference type="EMBL" id="GMN35496.1"/>
    </source>
</evidence>
<dbReference type="AlphaFoldDB" id="A0AA88A7B0"/>
<feature type="region of interest" description="Disordered" evidence="1">
    <location>
        <begin position="72"/>
        <end position="93"/>
    </location>
</feature>
<keyword evidence="3" id="KW-1185">Reference proteome</keyword>
<feature type="region of interest" description="Disordered" evidence="1">
    <location>
        <begin position="588"/>
        <end position="629"/>
    </location>
</feature>
<protein>
    <submittedName>
        <fullName evidence="2">Uncharacterized protein</fullName>
    </submittedName>
</protein>
<feature type="region of interest" description="Disordered" evidence="1">
    <location>
        <begin position="485"/>
        <end position="506"/>
    </location>
</feature>
<name>A0AA88A7B0_FICCA</name>
<feature type="compositionally biased region" description="Basic and acidic residues" evidence="1">
    <location>
        <begin position="731"/>
        <end position="747"/>
    </location>
</feature>
<dbReference type="EMBL" id="BTGU01000005">
    <property type="protein sequence ID" value="GMN35496.1"/>
    <property type="molecule type" value="Genomic_DNA"/>
</dbReference>